<proteinExistence type="predicted"/>
<keyword evidence="2" id="KW-1185">Reference proteome</keyword>
<protein>
    <recommendedName>
        <fullName evidence="3">DUF2188 domain-containing protein</fullName>
    </recommendedName>
</protein>
<evidence type="ECO:0000313" key="2">
    <source>
        <dbReference type="Proteomes" id="UP000683310"/>
    </source>
</evidence>
<sequence>MTAMGRDPDSEFFGFIQTSDGEWLAIDRNGTPVPIEDADAWAYEVASERAALEAARNTQLEAPVLDVEPLSVRDSEQS</sequence>
<accession>A0ABX8CLN6</accession>
<dbReference type="RefSeq" id="WP_213555855.1">
    <property type="nucleotide sequence ID" value="NZ_JBHZDI010000133.1"/>
</dbReference>
<organism evidence="1 2">
    <name type="scientific">Nocardia tengchongensis</name>
    <dbReference type="NCBI Taxonomy" id="2055889"/>
    <lineage>
        <taxon>Bacteria</taxon>
        <taxon>Bacillati</taxon>
        <taxon>Actinomycetota</taxon>
        <taxon>Actinomycetes</taxon>
        <taxon>Mycobacteriales</taxon>
        <taxon>Nocardiaceae</taxon>
        <taxon>Nocardia</taxon>
    </lineage>
</organism>
<name>A0ABX8CLN6_9NOCA</name>
<dbReference type="EMBL" id="CP074371">
    <property type="protein sequence ID" value="QVI19824.1"/>
    <property type="molecule type" value="Genomic_DNA"/>
</dbReference>
<gene>
    <name evidence="1" type="ORF">KHQ06_26345</name>
</gene>
<evidence type="ECO:0000313" key="1">
    <source>
        <dbReference type="EMBL" id="QVI19824.1"/>
    </source>
</evidence>
<evidence type="ECO:0008006" key="3">
    <source>
        <dbReference type="Google" id="ProtNLM"/>
    </source>
</evidence>
<dbReference type="Proteomes" id="UP000683310">
    <property type="component" value="Chromosome"/>
</dbReference>
<reference evidence="1 2" key="1">
    <citation type="submission" date="2021-04" db="EMBL/GenBank/DDBJ databases">
        <title>Nocardia tengchongensis.</title>
        <authorList>
            <person name="Zhuang k."/>
            <person name="Ran Y."/>
            <person name="Li W."/>
        </authorList>
    </citation>
    <scope>NUCLEOTIDE SEQUENCE [LARGE SCALE GENOMIC DNA]</scope>
    <source>
        <strain evidence="1 2">CFH S0057</strain>
    </source>
</reference>